<keyword evidence="16" id="KW-1185">Reference proteome</keyword>
<dbReference type="InterPro" id="IPR037128">
    <property type="entry name" value="Quinolinate_PRibosylTase_N_sf"/>
</dbReference>
<feature type="domain" description="Quinolinate phosphoribosyl transferase N-terminal" evidence="14">
    <location>
        <begin position="46"/>
        <end position="90"/>
    </location>
</feature>
<comment type="subunit">
    <text evidence="4 12">Hexamer formed by 3 homodimers.</text>
</comment>
<reference evidence="15" key="1">
    <citation type="submission" date="2021-02" db="EMBL/GenBank/DDBJ databases">
        <authorList>
            <person name="Dougan E. K."/>
            <person name="Rhodes N."/>
            <person name="Thang M."/>
            <person name="Chan C."/>
        </authorList>
    </citation>
    <scope>NUCLEOTIDE SEQUENCE</scope>
</reference>
<evidence type="ECO:0000256" key="5">
    <source>
        <dbReference type="ARBA" id="ARBA00011944"/>
    </source>
</evidence>
<sequence length="327" mass="35139">MIMDNFLPSGAAGSDFSLLLPRHYREDVVRFLQQDMPSFDVGAFVVGSTPVKANLLAKTPGILAGMPFFNAVFEELGCEVQWFVTEGCRLDLSSAAEADARGSVPPEDTGDFDATPSHFRGRKKIAEVTGPVCRVLQGERTALNIISRCSGIATQTNHLAAIKQEHGWHGEIAATRKVTPGFRLFEKYAVIVGGGVPHRMTLSDMTMLKDNHCWACGGDIQAMVRKARSVCGFSNKIEVECQSLAEALEAAGAGAEVVMLDNFPAAEAKAAAAKLKEQFPHGLTVEISGGLNEETASEYFSEHVDVLSFGGLTHGYDVLDFSLKVVG</sequence>
<dbReference type="EMBL" id="CAJNJA010021681">
    <property type="protein sequence ID" value="CAE7480333.1"/>
    <property type="molecule type" value="Genomic_DNA"/>
</dbReference>
<evidence type="ECO:0000256" key="9">
    <source>
        <dbReference type="ARBA" id="ARBA00022679"/>
    </source>
</evidence>
<evidence type="ECO:0000256" key="11">
    <source>
        <dbReference type="ARBA" id="ARBA00047445"/>
    </source>
</evidence>
<evidence type="ECO:0000313" key="16">
    <source>
        <dbReference type="Proteomes" id="UP000601435"/>
    </source>
</evidence>
<dbReference type="CDD" id="cd01572">
    <property type="entry name" value="QPRTase"/>
    <property type="match status" value="1"/>
</dbReference>
<keyword evidence="7 12" id="KW-0662">Pyridine nucleotide biosynthesis</keyword>
<dbReference type="NCBIfam" id="TIGR00078">
    <property type="entry name" value="nadC"/>
    <property type="match status" value="1"/>
</dbReference>
<dbReference type="SUPFAM" id="SSF54675">
    <property type="entry name" value="Nicotinate/Quinolinate PRTase N-terminal domain-like"/>
    <property type="match status" value="2"/>
</dbReference>
<comment type="similarity">
    <text evidence="3 12">Belongs to the NadC/ModD family.</text>
</comment>
<dbReference type="PANTHER" id="PTHR32179:SF3">
    <property type="entry name" value="NICOTINATE-NUCLEOTIDE PYROPHOSPHORYLASE [CARBOXYLATING]"/>
    <property type="match status" value="1"/>
</dbReference>
<dbReference type="InterPro" id="IPR004393">
    <property type="entry name" value="NadC"/>
</dbReference>
<evidence type="ECO:0000256" key="4">
    <source>
        <dbReference type="ARBA" id="ARBA00011218"/>
    </source>
</evidence>
<dbReference type="FunFam" id="3.20.20.70:FF:000090">
    <property type="entry name" value="Nicotinate-nucleotide pyrophosphorylase [carboxylating]"/>
    <property type="match status" value="1"/>
</dbReference>
<evidence type="ECO:0000259" key="13">
    <source>
        <dbReference type="Pfam" id="PF01729"/>
    </source>
</evidence>
<accession>A0A812SGX7</accession>
<dbReference type="GO" id="GO:0005737">
    <property type="term" value="C:cytoplasm"/>
    <property type="evidence" value="ECO:0007669"/>
    <property type="project" value="TreeGrafter"/>
</dbReference>
<evidence type="ECO:0000256" key="3">
    <source>
        <dbReference type="ARBA" id="ARBA00009400"/>
    </source>
</evidence>
<organism evidence="15 16">
    <name type="scientific">Symbiodinium necroappetens</name>
    <dbReference type="NCBI Taxonomy" id="1628268"/>
    <lineage>
        <taxon>Eukaryota</taxon>
        <taxon>Sar</taxon>
        <taxon>Alveolata</taxon>
        <taxon>Dinophyceae</taxon>
        <taxon>Suessiales</taxon>
        <taxon>Symbiodiniaceae</taxon>
        <taxon>Symbiodinium</taxon>
    </lineage>
</organism>
<keyword evidence="9 12" id="KW-0808">Transferase</keyword>
<comment type="function">
    <text evidence="1 12">Involved in the catabolism of quinolinic acid (QA).</text>
</comment>
<dbReference type="Gene3D" id="3.20.20.70">
    <property type="entry name" value="Aldolase class I"/>
    <property type="match status" value="1"/>
</dbReference>
<evidence type="ECO:0000256" key="2">
    <source>
        <dbReference type="ARBA" id="ARBA00004893"/>
    </source>
</evidence>
<dbReference type="Pfam" id="PF01729">
    <property type="entry name" value="QRPTase_C"/>
    <property type="match status" value="1"/>
</dbReference>
<dbReference type="EC" id="2.4.2.19" evidence="5 12"/>
<evidence type="ECO:0000313" key="15">
    <source>
        <dbReference type="EMBL" id="CAE7480333.1"/>
    </source>
</evidence>
<evidence type="ECO:0000256" key="10">
    <source>
        <dbReference type="ARBA" id="ARBA00033102"/>
    </source>
</evidence>
<keyword evidence="8 12" id="KW-0328">Glycosyltransferase</keyword>
<dbReference type="GO" id="GO:0009435">
    <property type="term" value="P:NAD+ biosynthetic process"/>
    <property type="evidence" value="ECO:0007669"/>
    <property type="project" value="UniProtKB-UniPathway"/>
</dbReference>
<dbReference type="InterPro" id="IPR002638">
    <property type="entry name" value="Quinolinate_PRibosylTrfase_C"/>
</dbReference>
<comment type="caution">
    <text evidence="15">The sequence shown here is derived from an EMBL/GenBank/DDBJ whole genome shotgun (WGS) entry which is preliminary data.</text>
</comment>
<dbReference type="GO" id="GO:0034213">
    <property type="term" value="P:quinolinate catabolic process"/>
    <property type="evidence" value="ECO:0007669"/>
    <property type="project" value="TreeGrafter"/>
</dbReference>
<dbReference type="GO" id="GO:0004514">
    <property type="term" value="F:nicotinate-nucleotide diphosphorylase (carboxylating) activity"/>
    <property type="evidence" value="ECO:0007669"/>
    <property type="project" value="UniProtKB-EC"/>
</dbReference>
<comment type="pathway">
    <text evidence="2 12">Cofactor biosynthesis; NAD(+) biosynthesis; nicotinate D-ribonucleotide from quinolinate: step 1/1.</text>
</comment>
<proteinExistence type="inferred from homology"/>
<dbReference type="UniPathway" id="UPA00253">
    <property type="reaction ID" value="UER00331"/>
</dbReference>
<dbReference type="PANTHER" id="PTHR32179">
    <property type="entry name" value="NICOTINATE-NUCLEOTIDE PYROPHOSPHORYLASE [CARBOXYLATING]"/>
    <property type="match status" value="1"/>
</dbReference>
<dbReference type="Proteomes" id="UP000601435">
    <property type="component" value="Unassembled WGS sequence"/>
</dbReference>
<dbReference type="Gene3D" id="3.90.1170.20">
    <property type="entry name" value="Quinolinate phosphoribosyl transferase, N-terminal domain"/>
    <property type="match status" value="1"/>
</dbReference>
<dbReference type="InterPro" id="IPR013785">
    <property type="entry name" value="Aldolase_TIM"/>
</dbReference>
<dbReference type="AlphaFoldDB" id="A0A812SGX7"/>
<dbReference type="InterPro" id="IPR027277">
    <property type="entry name" value="NadC/ModD"/>
</dbReference>
<name>A0A812SGX7_9DINO</name>
<comment type="catalytic activity">
    <reaction evidence="11 12">
        <text>nicotinate beta-D-ribonucleotide + CO2 + diphosphate = quinolinate + 5-phospho-alpha-D-ribose 1-diphosphate + 2 H(+)</text>
        <dbReference type="Rhea" id="RHEA:12733"/>
        <dbReference type="ChEBI" id="CHEBI:15378"/>
        <dbReference type="ChEBI" id="CHEBI:16526"/>
        <dbReference type="ChEBI" id="CHEBI:29959"/>
        <dbReference type="ChEBI" id="CHEBI:33019"/>
        <dbReference type="ChEBI" id="CHEBI:57502"/>
        <dbReference type="ChEBI" id="CHEBI:58017"/>
        <dbReference type="EC" id="2.4.2.19"/>
    </reaction>
</comment>
<evidence type="ECO:0000259" key="14">
    <source>
        <dbReference type="Pfam" id="PF02749"/>
    </source>
</evidence>
<dbReference type="OrthoDB" id="10067394at2759"/>
<gene>
    <name evidence="15" type="primary">qprt</name>
    <name evidence="15" type="ORF">SNEC2469_LOCUS13583</name>
</gene>
<evidence type="ECO:0000256" key="7">
    <source>
        <dbReference type="ARBA" id="ARBA00022642"/>
    </source>
</evidence>
<dbReference type="InterPro" id="IPR022412">
    <property type="entry name" value="Quinolinate_PRibosylTrfase_N"/>
</dbReference>
<dbReference type="Pfam" id="PF02749">
    <property type="entry name" value="QRPTase_N"/>
    <property type="match status" value="1"/>
</dbReference>
<feature type="domain" description="Quinolinate phosphoribosyl transferase C-terminal" evidence="13">
    <location>
        <begin position="152"/>
        <end position="324"/>
    </location>
</feature>
<evidence type="ECO:0000256" key="8">
    <source>
        <dbReference type="ARBA" id="ARBA00022676"/>
    </source>
</evidence>
<evidence type="ECO:0000256" key="6">
    <source>
        <dbReference type="ARBA" id="ARBA00020990"/>
    </source>
</evidence>
<evidence type="ECO:0000256" key="1">
    <source>
        <dbReference type="ARBA" id="ARBA00003237"/>
    </source>
</evidence>
<dbReference type="SUPFAM" id="SSF51690">
    <property type="entry name" value="Nicotinate/Quinolinate PRTase C-terminal domain-like"/>
    <property type="match status" value="1"/>
</dbReference>
<dbReference type="PIRSF" id="PIRSF006250">
    <property type="entry name" value="NadC_ModD"/>
    <property type="match status" value="1"/>
</dbReference>
<protein>
    <recommendedName>
        <fullName evidence="6 12">Nicotinate-nucleotide pyrophosphorylase [carboxylating]</fullName>
        <ecNumber evidence="5 12">2.4.2.19</ecNumber>
    </recommendedName>
    <alternativeName>
        <fullName evidence="10 12">Quinolinate phosphoribosyltransferase [decarboxylating]</fullName>
    </alternativeName>
</protein>
<dbReference type="InterPro" id="IPR036068">
    <property type="entry name" value="Nicotinate_pribotase-like_C"/>
</dbReference>
<evidence type="ECO:0000256" key="12">
    <source>
        <dbReference type="PIRNR" id="PIRNR006250"/>
    </source>
</evidence>